<name>A0A6L8VPM3_9RHOB</name>
<evidence type="ECO:0000259" key="1">
    <source>
        <dbReference type="Pfam" id="PF01402"/>
    </source>
</evidence>
<dbReference type="AlphaFoldDB" id="A0A6L8VPM3"/>
<organism evidence="2 3">
    <name type="scientific">Frigidibacter albus</name>
    <dbReference type="NCBI Taxonomy" id="1465486"/>
    <lineage>
        <taxon>Bacteria</taxon>
        <taxon>Pseudomonadati</taxon>
        <taxon>Pseudomonadota</taxon>
        <taxon>Alphaproteobacteria</taxon>
        <taxon>Rhodobacterales</taxon>
        <taxon>Paracoccaceae</taxon>
        <taxon>Frigidibacter</taxon>
    </lineage>
</organism>
<evidence type="ECO:0000313" key="2">
    <source>
        <dbReference type="EMBL" id="MZQ91289.1"/>
    </source>
</evidence>
<dbReference type="InterPro" id="IPR002145">
    <property type="entry name" value="CopG"/>
</dbReference>
<dbReference type="Proteomes" id="UP000477083">
    <property type="component" value="Unassembled WGS sequence"/>
</dbReference>
<feature type="domain" description="Ribbon-helix-helix protein CopG" evidence="1">
    <location>
        <begin position="14"/>
        <end position="53"/>
    </location>
</feature>
<dbReference type="RefSeq" id="WP_161348672.1">
    <property type="nucleotide sequence ID" value="NZ_BMGW01000024.1"/>
</dbReference>
<comment type="caution">
    <text evidence="2">The sequence shown here is derived from an EMBL/GenBank/DDBJ whole genome shotgun (WGS) entry which is preliminary data.</text>
</comment>
<keyword evidence="3" id="KW-1185">Reference proteome</keyword>
<evidence type="ECO:0000313" key="3">
    <source>
        <dbReference type="Proteomes" id="UP000477083"/>
    </source>
</evidence>
<sequence>MARPGRPAVDTEGVTVRFDRATLQAIDEIRRQSDDLPSRPEVVRRAVADWLERRGTSSDD</sequence>
<reference evidence="2 3" key="1">
    <citation type="submission" date="2020-01" db="EMBL/GenBank/DDBJ databases">
        <title>Frigidibacter albus SP32T (=CGMCC 1.13995T).</title>
        <authorList>
            <person name="Liao X."/>
        </authorList>
    </citation>
    <scope>NUCLEOTIDE SEQUENCE [LARGE SCALE GENOMIC DNA]</scope>
    <source>
        <strain evidence="2 3">SP32</strain>
    </source>
</reference>
<dbReference type="OrthoDB" id="7691491at2"/>
<accession>A0A6L8VPM3</accession>
<dbReference type="EMBL" id="WWNR01000024">
    <property type="protein sequence ID" value="MZQ91289.1"/>
    <property type="molecule type" value="Genomic_DNA"/>
</dbReference>
<gene>
    <name evidence="2" type="ORF">GS660_19570</name>
</gene>
<protein>
    <submittedName>
        <fullName evidence="2">Ribbon-helix-helix protein, CopG family</fullName>
    </submittedName>
</protein>
<dbReference type="Pfam" id="PF01402">
    <property type="entry name" value="RHH_1"/>
    <property type="match status" value="1"/>
</dbReference>
<proteinExistence type="predicted"/>
<dbReference type="GO" id="GO:0006355">
    <property type="term" value="P:regulation of DNA-templated transcription"/>
    <property type="evidence" value="ECO:0007669"/>
    <property type="project" value="InterPro"/>
</dbReference>